<protein>
    <recommendedName>
        <fullName evidence="6">GtrA/DPMS transmembrane domain-containing protein</fullName>
    </recommendedName>
</protein>
<evidence type="ECO:0000256" key="1">
    <source>
        <dbReference type="ARBA" id="ARBA00004141"/>
    </source>
</evidence>
<reference evidence="7 8" key="1">
    <citation type="submission" date="2016-10" db="EMBL/GenBank/DDBJ databases">
        <title>The Draft Genome Sequence of Actinokineospora bangkokensis 44EHWT reveals the biosynthetic pathway of antifungal compounds Thailandins with unusual extender unit butylmalonyl-CoA.</title>
        <authorList>
            <person name="Greule A."/>
            <person name="Intra B."/>
            <person name="Flemming S."/>
            <person name="Rommel M.G."/>
            <person name="Panbangred W."/>
            <person name="Bechthold A."/>
        </authorList>
    </citation>
    <scope>NUCLEOTIDE SEQUENCE [LARGE SCALE GENOMIC DNA]</scope>
    <source>
        <strain evidence="7 8">44EHW</strain>
    </source>
</reference>
<proteinExistence type="predicted"/>
<dbReference type="AlphaFoldDB" id="A0A1Q9LEA0"/>
<evidence type="ECO:0000313" key="8">
    <source>
        <dbReference type="Proteomes" id="UP000186040"/>
    </source>
</evidence>
<dbReference type="InterPro" id="IPR007267">
    <property type="entry name" value="GtrA_DPMS_TM"/>
</dbReference>
<keyword evidence="4 5" id="KW-0472">Membrane</keyword>
<evidence type="ECO:0000256" key="3">
    <source>
        <dbReference type="ARBA" id="ARBA00022989"/>
    </source>
</evidence>
<evidence type="ECO:0000259" key="6">
    <source>
        <dbReference type="Pfam" id="PF04138"/>
    </source>
</evidence>
<evidence type="ECO:0000256" key="2">
    <source>
        <dbReference type="ARBA" id="ARBA00022692"/>
    </source>
</evidence>
<dbReference type="Proteomes" id="UP000186040">
    <property type="component" value="Unassembled WGS sequence"/>
</dbReference>
<feature type="transmembrane region" description="Helical" evidence="5">
    <location>
        <begin position="35"/>
        <end position="59"/>
    </location>
</feature>
<sequence length="148" mass="15606">MRKPAFSRYAVASLAATATSQLVLFALYRWAGVDAALAGLVAFVVGAVPRFVLLRWWAWDRHGRAHLTGQLTGYAVTTALGGLVSVALTAGADWLVGPLVADPDARALVLNAAYVLSGLPVFLAKYAVLDRLFAPAPEPPAVRTYSAA</sequence>
<name>A0A1Q9LEA0_9PSEU</name>
<dbReference type="Pfam" id="PF04138">
    <property type="entry name" value="GtrA_DPMS_TM"/>
    <property type="match status" value="1"/>
</dbReference>
<keyword evidence="2 5" id="KW-0812">Transmembrane</keyword>
<dbReference type="STRING" id="1193682.BJP25_03805"/>
<evidence type="ECO:0000313" key="7">
    <source>
        <dbReference type="EMBL" id="OLR90332.1"/>
    </source>
</evidence>
<evidence type="ECO:0000256" key="4">
    <source>
        <dbReference type="ARBA" id="ARBA00023136"/>
    </source>
</evidence>
<keyword evidence="8" id="KW-1185">Reference proteome</keyword>
<organism evidence="7 8">
    <name type="scientific">Actinokineospora bangkokensis</name>
    <dbReference type="NCBI Taxonomy" id="1193682"/>
    <lineage>
        <taxon>Bacteria</taxon>
        <taxon>Bacillati</taxon>
        <taxon>Actinomycetota</taxon>
        <taxon>Actinomycetes</taxon>
        <taxon>Pseudonocardiales</taxon>
        <taxon>Pseudonocardiaceae</taxon>
        <taxon>Actinokineospora</taxon>
    </lineage>
</organism>
<feature type="transmembrane region" description="Helical" evidence="5">
    <location>
        <begin position="71"/>
        <end position="96"/>
    </location>
</feature>
<dbReference type="GO" id="GO:0000271">
    <property type="term" value="P:polysaccharide biosynthetic process"/>
    <property type="evidence" value="ECO:0007669"/>
    <property type="project" value="InterPro"/>
</dbReference>
<dbReference type="GO" id="GO:0016020">
    <property type="term" value="C:membrane"/>
    <property type="evidence" value="ECO:0007669"/>
    <property type="project" value="UniProtKB-SubCell"/>
</dbReference>
<feature type="domain" description="GtrA/DPMS transmembrane" evidence="6">
    <location>
        <begin position="8"/>
        <end position="119"/>
    </location>
</feature>
<evidence type="ECO:0000256" key="5">
    <source>
        <dbReference type="SAM" id="Phobius"/>
    </source>
</evidence>
<gene>
    <name evidence="7" type="ORF">BJP25_03805</name>
</gene>
<keyword evidence="3 5" id="KW-1133">Transmembrane helix</keyword>
<comment type="caution">
    <text evidence="7">The sequence shown here is derived from an EMBL/GenBank/DDBJ whole genome shotgun (WGS) entry which is preliminary data.</text>
</comment>
<accession>A0A1Q9LEA0</accession>
<dbReference type="EMBL" id="MKQR01000028">
    <property type="protein sequence ID" value="OLR90332.1"/>
    <property type="molecule type" value="Genomic_DNA"/>
</dbReference>
<feature type="transmembrane region" description="Helical" evidence="5">
    <location>
        <begin position="108"/>
        <end position="128"/>
    </location>
</feature>
<comment type="subcellular location">
    <subcellularLocation>
        <location evidence="1">Membrane</location>
        <topology evidence="1">Multi-pass membrane protein</topology>
    </subcellularLocation>
</comment>